<feature type="non-terminal residue" evidence="1">
    <location>
        <position position="1"/>
    </location>
</feature>
<dbReference type="EMBL" id="UOGL01000425">
    <property type="protein sequence ID" value="VAX40322.1"/>
    <property type="molecule type" value="Genomic_DNA"/>
</dbReference>
<accession>A0A3B1DI07</accession>
<organism evidence="1">
    <name type="scientific">hydrothermal vent metagenome</name>
    <dbReference type="NCBI Taxonomy" id="652676"/>
    <lineage>
        <taxon>unclassified sequences</taxon>
        <taxon>metagenomes</taxon>
        <taxon>ecological metagenomes</taxon>
    </lineage>
</organism>
<evidence type="ECO:0000313" key="1">
    <source>
        <dbReference type="EMBL" id="VAX40322.1"/>
    </source>
</evidence>
<gene>
    <name evidence="1" type="ORF">MNBD_PLANCTO02-2673</name>
</gene>
<dbReference type="AlphaFoldDB" id="A0A3B1DI07"/>
<sequence length="230" mass="24779">RKNDFEGDIQLHIKGLPKGVTANCGRILAKNKTGAVILSAAANSKPSITNIKVHGTAKSLLKGQKSVLLRSVNATPCQETYKPGGGRGFWHVKVHTISVAAPQGIRSVKLKQKEIKLTPGGTARVDIEIVRAKGFDKSVQLDPFFQHLGSTFGKTLPSGITVDVKKSKTILKGKETKGYIVFKANSSVAPFEKQQVSITANISINFVMKSTYSSDPLFVTILKSPPAKKK</sequence>
<reference evidence="1" key="1">
    <citation type="submission" date="2018-06" db="EMBL/GenBank/DDBJ databases">
        <authorList>
            <person name="Zhirakovskaya E."/>
        </authorList>
    </citation>
    <scope>NUCLEOTIDE SEQUENCE</scope>
</reference>
<name>A0A3B1DI07_9ZZZZ</name>
<proteinExistence type="predicted"/>
<protein>
    <submittedName>
        <fullName evidence="1">Uncharacterized protein</fullName>
    </submittedName>
</protein>